<name>A0ABQ7FBV2_9ACTN</name>
<protein>
    <recommendedName>
        <fullName evidence="4">Secreted protein</fullName>
    </recommendedName>
</protein>
<keyword evidence="1" id="KW-0732">Signal</keyword>
<accession>A0ABQ7FBV2</accession>
<reference evidence="2 3" key="1">
    <citation type="submission" date="2019-10" db="EMBL/GenBank/DDBJ databases">
        <title>Streptomyces tenebrisbrunneis sp.nov., an endogenous actinomycete isolated from of Lycium ruthenicum.</title>
        <authorList>
            <person name="Ma L."/>
        </authorList>
    </citation>
    <scope>NUCLEOTIDE SEQUENCE [LARGE SCALE GENOMIC DNA]</scope>
    <source>
        <strain evidence="2 3">TRM 66187</strain>
    </source>
</reference>
<evidence type="ECO:0008006" key="4">
    <source>
        <dbReference type="Google" id="ProtNLM"/>
    </source>
</evidence>
<dbReference type="EMBL" id="WHPN01000388">
    <property type="protein sequence ID" value="KAF4406105.1"/>
    <property type="molecule type" value="Genomic_DNA"/>
</dbReference>
<gene>
    <name evidence="2" type="ORF">GCU69_26755</name>
</gene>
<keyword evidence="3" id="KW-1185">Reference proteome</keyword>
<proteinExistence type="predicted"/>
<evidence type="ECO:0000313" key="3">
    <source>
        <dbReference type="Proteomes" id="UP000621266"/>
    </source>
</evidence>
<sequence>MRRIARMLVSSVALAGVSAFVTAGTAAAADTAYNTRTQYLVAHPDPGLPESCFERRIQLAAGDYHWYQVLGSAYREDFRLGAGWYTWRDCLEPRDNEYYHETTLDPDHGDWVSVSISSEPRVGSTGDVLWGSKLVPQF</sequence>
<dbReference type="Proteomes" id="UP000621266">
    <property type="component" value="Unassembled WGS sequence"/>
</dbReference>
<dbReference type="RefSeq" id="WP_156207383.1">
    <property type="nucleotide sequence ID" value="NZ_WHPN01000388.1"/>
</dbReference>
<evidence type="ECO:0000256" key="1">
    <source>
        <dbReference type="SAM" id="SignalP"/>
    </source>
</evidence>
<comment type="caution">
    <text evidence="2">The sequence shown here is derived from an EMBL/GenBank/DDBJ whole genome shotgun (WGS) entry which is preliminary data.</text>
</comment>
<evidence type="ECO:0000313" key="2">
    <source>
        <dbReference type="EMBL" id="KAF4406105.1"/>
    </source>
</evidence>
<organism evidence="2 3">
    <name type="scientific">Streptomyces lycii</name>
    <dbReference type="NCBI Taxonomy" id="2654337"/>
    <lineage>
        <taxon>Bacteria</taxon>
        <taxon>Bacillati</taxon>
        <taxon>Actinomycetota</taxon>
        <taxon>Actinomycetes</taxon>
        <taxon>Kitasatosporales</taxon>
        <taxon>Streptomycetaceae</taxon>
        <taxon>Streptomyces</taxon>
    </lineage>
</organism>
<feature type="signal peptide" evidence="1">
    <location>
        <begin position="1"/>
        <end position="28"/>
    </location>
</feature>
<feature type="chain" id="PRO_5045670999" description="Secreted protein" evidence="1">
    <location>
        <begin position="29"/>
        <end position="138"/>
    </location>
</feature>